<dbReference type="Pfam" id="PF00271">
    <property type="entry name" value="Helicase_C"/>
    <property type="match status" value="1"/>
</dbReference>
<evidence type="ECO:0000256" key="1">
    <source>
        <dbReference type="ARBA" id="ARBA00004123"/>
    </source>
</evidence>
<dbReference type="InterPro" id="IPR000629">
    <property type="entry name" value="RNA-helicase_DEAD-box_CS"/>
</dbReference>
<dbReference type="PROSITE" id="PS00039">
    <property type="entry name" value="DEAD_ATP_HELICASE"/>
    <property type="match status" value="1"/>
</dbReference>
<feature type="short sequence motif" description="Q motif" evidence="10">
    <location>
        <begin position="3"/>
        <end position="31"/>
    </location>
</feature>
<dbReference type="PROSITE" id="PS51194">
    <property type="entry name" value="HELICASE_CTER"/>
    <property type="match status" value="1"/>
</dbReference>
<dbReference type="InterPro" id="IPR014001">
    <property type="entry name" value="Helicase_ATP-bd"/>
</dbReference>
<dbReference type="InterPro" id="IPR001650">
    <property type="entry name" value="Helicase_C-like"/>
</dbReference>
<evidence type="ECO:0000256" key="7">
    <source>
        <dbReference type="ARBA" id="ARBA00022840"/>
    </source>
</evidence>
<evidence type="ECO:0000256" key="6">
    <source>
        <dbReference type="ARBA" id="ARBA00022806"/>
    </source>
</evidence>
<evidence type="ECO:0000256" key="10">
    <source>
        <dbReference type="PROSITE-ProRule" id="PRU00552"/>
    </source>
</evidence>
<keyword evidence="2" id="KW-0690">Ribosome biogenesis</keyword>
<dbReference type="InterPro" id="IPR050079">
    <property type="entry name" value="DEAD_box_RNA_helicase"/>
</dbReference>
<dbReference type="CDD" id="cd18787">
    <property type="entry name" value="SF2_C_DEAD"/>
    <property type="match status" value="1"/>
</dbReference>
<organism evidence="16 17">
    <name type="scientific">Candida boidinii</name>
    <name type="common">Yeast</name>
    <dbReference type="NCBI Taxonomy" id="5477"/>
    <lineage>
        <taxon>Eukaryota</taxon>
        <taxon>Fungi</taxon>
        <taxon>Dikarya</taxon>
        <taxon>Ascomycota</taxon>
        <taxon>Saccharomycotina</taxon>
        <taxon>Pichiomycetes</taxon>
        <taxon>Pichiales</taxon>
        <taxon>Pichiaceae</taxon>
        <taxon>Ogataea</taxon>
        <taxon>Ogataea/Candida clade</taxon>
    </lineage>
</organism>
<gene>
    <name evidence="16" type="ORF">Cboi02_000260700</name>
</gene>
<comment type="similarity">
    <text evidence="11">Belongs to the DEAD box helicase family.</text>
</comment>
<dbReference type="InterPro" id="IPR027417">
    <property type="entry name" value="P-loop_NTPase"/>
</dbReference>
<dbReference type="GO" id="GO:0005829">
    <property type="term" value="C:cytosol"/>
    <property type="evidence" value="ECO:0007669"/>
    <property type="project" value="TreeGrafter"/>
</dbReference>
<evidence type="ECO:0000256" key="12">
    <source>
        <dbReference type="SAM" id="MobiDB-lite"/>
    </source>
</evidence>
<feature type="domain" description="Helicase C-terminal" evidence="14">
    <location>
        <begin position="242"/>
        <end position="389"/>
    </location>
</feature>
<evidence type="ECO:0000256" key="9">
    <source>
        <dbReference type="ARBA" id="ARBA00023242"/>
    </source>
</evidence>
<reference evidence="16" key="1">
    <citation type="submission" date="2023-04" db="EMBL/GenBank/DDBJ databases">
        <title>Candida boidinii NBRC 10035.</title>
        <authorList>
            <person name="Ichikawa N."/>
            <person name="Sato H."/>
            <person name="Tonouchi N."/>
        </authorList>
    </citation>
    <scope>NUCLEOTIDE SEQUENCE</scope>
    <source>
        <strain evidence="16">NBRC 10035</strain>
    </source>
</reference>
<evidence type="ECO:0000313" key="16">
    <source>
        <dbReference type="EMBL" id="GME69870.1"/>
    </source>
</evidence>
<dbReference type="GO" id="GO:0016787">
    <property type="term" value="F:hydrolase activity"/>
    <property type="evidence" value="ECO:0007669"/>
    <property type="project" value="UniProtKB-KW"/>
</dbReference>
<dbReference type="Proteomes" id="UP001165120">
    <property type="component" value="Unassembled WGS sequence"/>
</dbReference>
<evidence type="ECO:0000256" key="4">
    <source>
        <dbReference type="ARBA" id="ARBA00022741"/>
    </source>
</evidence>
<comment type="caution">
    <text evidence="16">The sequence shown here is derived from an EMBL/GenBank/DDBJ whole genome shotgun (WGS) entry which is preliminary data.</text>
</comment>
<keyword evidence="6 11" id="KW-0347">Helicase</keyword>
<evidence type="ECO:0000256" key="2">
    <source>
        <dbReference type="ARBA" id="ARBA00022517"/>
    </source>
</evidence>
<dbReference type="InterPro" id="IPR014014">
    <property type="entry name" value="RNA_helicase_DEAD_Q_motif"/>
</dbReference>
<evidence type="ECO:0000256" key="3">
    <source>
        <dbReference type="ARBA" id="ARBA00022552"/>
    </source>
</evidence>
<evidence type="ECO:0000256" key="5">
    <source>
        <dbReference type="ARBA" id="ARBA00022801"/>
    </source>
</evidence>
<dbReference type="GO" id="GO:0006364">
    <property type="term" value="P:rRNA processing"/>
    <property type="evidence" value="ECO:0007669"/>
    <property type="project" value="UniProtKB-KW"/>
</dbReference>
<dbReference type="AlphaFoldDB" id="A0A9W6SY66"/>
<dbReference type="PROSITE" id="PS51192">
    <property type="entry name" value="HELICASE_ATP_BIND_1"/>
    <property type="match status" value="1"/>
</dbReference>
<keyword evidence="17" id="KW-1185">Reference proteome</keyword>
<evidence type="ECO:0000256" key="11">
    <source>
        <dbReference type="RuleBase" id="RU000492"/>
    </source>
</evidence>
<dbReference type="GO" id="GO:0003724">
    <property type="term" value="F:RNA helicase activity"/>
    <property type="evidence" value="ECO:0007669"/>
    <property type="project" value="InterPro"/>
</dbReference>
<evidence type="ECO:0000313" key="17">
    <source>
        <dbReference type="Proteomes" id="UP001165120"/>
    </source>
</evidence>
<dbReference type="PANTHER" id="PTHR47959">
    <property type="entry name" value="ATP-DEPENDENT RNA HELICASE RHLE-RELATED"/>
    <property type="match status" value="1"/>
</dbReference>
<dbReference type="SMART" id="SM00487">
    <property type="entry name" value="DEXDc"/>
    <property type="match status" value="1"/>
</dbReference>
<evidence type="ECO:0000259" key="13">
    <source>
        <dbReference type="PROSITE" id="PS51192"/>
    </source>
</evidence>
<comment type="subcellular location">
    <subcellularLocation>
        <location evidence="1">Nucleus</location>
    </subcellularLocation>
</comment>
<dbReference type="GO" id="GO:0005524">
    <property type="term" value="F:ATP binding"/>
    <property type="evidence" value="ECO:0007669"/>
    <property type="project" value="UniProtKB-KW"/>
</dbReference>
<feature type="domain" description="Helicase ATP-binding" evidence="13">
    <location>
        <begin position="34"/>
        <end position="209"/>
    </location>
</feature>
<sequence length="459" mass="50751">MAESFASIGLPKWLVEALSAMKINTPTNIQKGTIPKILEGYDCIGGAKTGSGKTIAFGAPMLAKWSEDPCGIFGVVLTPTRELAMQIADQFAALGSTINLKVALVIGGESIIEQSNQIKECPHFIIATPGRLAHIISEHPEDVRALKRVKFVVLDEADRLLTDTFSEDLSVCLESLPASNKRQTLLFTATVTDAVRSLKDRPVPEGKLPVLLHELDKIDDVTVPAKLFLGYILTPFLVKESVLHNLLVNDDFKDSTAIVFVNRSETAEILRRVLRHLEIRVTSLHSEMPQSERTNSLHRFRAGAARVLVATDLASRGLDIPSVELVINFDIPRDPDDFIHRVGRTARAGRKGESISLITPNDLNRIVAIEARINRKMEEYSNISDSSLIKKSLKTTTSAKIEAKMEMDREGFGERKRYLKKRANAGVYDLETGLTTYKVTPTTNKPSKKSNKKSKKVTN</sequence>
<dbReference type="SUPFAM" id="SSF52540">
    <property type="entry name" value="P-loop containing nucleoside triphosphate hydrolases"/>
    <property type="match status" value="1"/>
</dbReference>
<dbReference type="EMBL" id="BSXN01000800">
    <property type="protein sequence ID" value="GME69870.1"/>
    <property type="molecule type" value="Genomic_DNA"/>
</dbReference>
<keyword evidence="4 11" id="KW-0547">Nucleotide-binding</keyword>
<dbReference type="GO" id="GO:0003723">
    <property type="term" value="F:RNA binding"/>
    <property type="evidence" value="ECO:0007669"/>
    <property type="project" value="UniProtKB-KW"/>
</dbReference>
<keyword evidence="9" id="KW-0539">Nucleus</keyword>
<accession>A0A9W6SY66</accession>
<name>A0A9W6SY66_CANBO</name>
<dbReference type="PROSITE" id="PS51195">
    <property type="entry name" value="Q_MOTIF"/>
    <property type="match status" value="1"/>
</dbReference>
<keyword evidence="3" id="KW-0698">rRNA processing</keyword>
<feature type="compositionally biased region" description="Basic residues" evidence="12">
    <location>
        <begin position="446"/>
        <end position="459"/>
    </location>
</feature>
<dbReference type="CDD" id="cd17955">
    <property type="entry name" value="DEADc_DDX49"/>
    <property type="match status" value="1"/>
</dbReference>
<dbReference type="InterPro" id="IPR011545">
    <property type="entry name" value="DEAD/DEAH_box_helicase_dom"/>
</dbReference>
<evidence type="ECO:0000256" key="8">
    <source>
        <dbReference type="ARBA" id="ARBA00022884"/>
    </source>
</evidence>
<feature type="region of interest" description="Disordered" evidence="12">
    <location>
        <begin position="438"/>
        <end position="459"/>
    </location>
</feature>
<keyword evidence="7 11" id="KW-0067">ATP-binding</keyword>
<dbReference type="Gene3D" id="3.40.50.300">
    <property type="entry name" value="P-loop containing nucleotide triphosphate hydrolases"/>
    <property type="match status" value="2"/>
</dbReference>
<dbReference type="Pfam" id="PF00270">
    <property type="entry name" value="DEAD"/>
    <property type="match status" value="1"/>
</dbReference>
<evidence type="ECO:0000259" key="15">
    <source>
        <dbReference type="PROSITE" id="PS51195"/>
    </source>
</evidence>
<dbReference type="SMART" id="SM00490">
    <property type="entry name" value="HELICc"/>
    <property type="match status" value="1"/>
</dbReference>
<proteinExistence type="inferred from homology"/>
<evidence type="ECO:0000259" key="14">
    <source>
        <dbReference type="PROSITE" id="PS51194"/>
    </source>
</evidence>
<dbReference type="GO" id="GO:0005634">
    <property type="term" value="C:nucleus"/>
    <property type="evidence" value="ECO:0007669"/>
    <property type="project" value="UniProtKB-SubCell"/>
</dbReference>
<feature type="domain" description="DEAD-box RNA helicase Q" evidence="15">
    <location>
        <begin position="3"/>
        <end position="31"/>
    </location>
</feature>
<protein>
    <submittedName>
        <fullName evidence="16">Unnamed protein product</fullName>
    </submittedName>
</protein>
<keyword evidence="5 11" id="KW-0378">Hydrolase</keyword>
<dbReference type="PANTHER" id="PTHR47959:SF24">
    <property type="entry name" value="ATP-DEPENDENT RNA HELICASE"/>
    <property type="match status" value="1"/>
</dbReference>
<keyword evidence="8" id="KW-0694">RNA-binding</keyword>